<evidence type="ECO:0000313" key="3">
    <source>
        <dbReference type="Proteomes" id="UP001501294"/>
    </source>
</evidence>
<protein>
    <recommendedName>
        <fullName evidence="4">DNA-binding protein</fullName>
    </recommendedName>
</protein>
<dbReference type="EMBL" id="BAABFU010000001">
    <property type="protein sequence ID" value="GAA4346034.1"/>
    <property type="molecule type" value="Genomic_DNA"/>
</dbReference>
<evidence type="ECO:0008006" key="4">
    <source>
        <dbReference type="Google" id="ProtNLM"/>
    </source>
</evidence>
<dbReference type="Pfam" id="PF09526">
    <property type="entry name" value="DUF2387"/>
    <property type="match status" value="1"/>
</dbReference>
<comment type="caution">
    <text evidence="2">The sequence shown here is derived from an EMBL/GenBank/DDBJ whole genome shotgun (WGS) entry which is preliminary data.</text>
</comment>
<dbReference type="RefSeq" id="WP_223576980.1">
    <property type="nucleotide sequence ID" value="NZ_BAABFU010000001.1"/>
</dbReference>
<name>A0ABP8HWA9_9GAMM</name>
<reference evidence="3" key="1">
    <citation type="journal article" date="2019" name="Int. J. Syst. Evol. Microbiol.">
        <title>The Global Catalogue of Microorganisms (GCM) 10K type strain sequencing project: providing services to taxonomists for standard genome sequencing and annotation.</title>
        <authorList>
            <consortium name="The Broad Institute Genomics Platform"/>
            <consortium name="The Broad Institute Genome Sequencing Center for Infectious Disease"/>
            <person name="Wu L."/>
            <person name="Ma J."/>
        </authorList>
    </citation>
    <scope>NUCLEOTIDE SEQUENCE [LARGE SCALE GENOMIC DNA]</scope>
    <source>
        <strain evidence="3">JCM 17727</strain>
    </source>
</reference>
<proteinExistence type="predicted"/>
<dbReference type="Proteomes" id="UP001501294">
    <property type="component" value="Unassembled WGS sequence"/>
</dbReference>
<dbReference type="InterPro" id="IPR012658">
    <property type="entry name" value="YheV"/>
</dbReference>
<dbReference type="NCBIfam" id="TIGR02443">
    <property type="entry name" value="YheV family putative zinc ribbon protein"/>
    <property type="match status" value="1"/>
</dbReference>
<feature type="compositionally biased region" description="Basic and acidic residues" evidence="1">
    <location>
        <begin position="50"/>
        <end position="59"/>
    </location>
</feature>
<sequence length="77" mass="8789">MNHKTTPKRFVAGARCPECQQMDTTVCYYEDEVFVRECIECDFLERITDNEAEGKEPKDAASGTNMTPAQIIKIKEL</sequence>
<organism evidence="2 3">
    <name type="scientific">Kangiella taiwanensis</name>
    <dbReference type="NCBI Taxonomy" id="1079179"/>
    <lineage>
        <taxon>Bacteria</taxon>
        <taxon>Pseudomonadati</taxon>
        <taxon>Pseudomonadota</taxon>
        <taxon>Gammaproteobacteria</taxon>
        <taxon>Kangiellales</taxon>
        <taxon>Kangiellaceae</taxon>
        <taxon>Kangiella</taxon>
    </lineage>
</organism>
<feature type="region of interest" description="Disordered" evidence="1">
    <location>
        <begin position="50"/>
        <end position="77"/>
    </location>
</feature>
<gene>
    <name evidence="2" type="ORF">GCM10023150_06990</name>
</gene>
<evidence type="ECO:0000313" key="2">
    <source>
        <dbReference type="EMBL" id="GAA4346034.1"/>
    </source>
</evidence>
<keyword evidence="3" id="KW-1185">Reference proteome</keyword>
<evidence type="ECO:0000256" key="1">
    <source>
        <dbReference type="SAM" id="MobiDB-lite"/>
    </source>
</evidence>
<accession>A0ABP8HWA9</accession>